<proteinExistence type="predicted"/>
<dbReference type="Proteomes" id="UP000265520">
    <property type="component" value="Unassembled WGS sequence"/>
</dbReference>
<name>A0A392UHR5_9FABA</name>
<comment type="caution">
    <text evidence="1">The sequence shown here is derived from an EMBL/GenBank/DDBJ whole genome shotgun (WGS) entry which is preliminary data.</text>
</comment>
<sequence>MEERIDEEPFEAREEWYEEPAEEIEVIYTPDEELVHDMDELDYRLLNMKEYDVRTLK</sequence>
<evidence type="ECO:0000313" key="2">
    <source>
        <dbReference type="Proteomes" id="UP000265520"/>
    </source>
</evidence>
<reference evidence="1 2" key="1">
    <citation type="journal article" date="2018" name="Front. Plant Sci.">
        <title>Red Clover (Trifolium pratense) and Zigzag Clover (T. medium) - A Picture of Genomic Similarities and Differences.</title>
        <authorList>
            <person name="Dluhosova J."/>
            <person name="Istvanek J."/>
            <person name="Nedelnik J."/>
            <person name="Repkova J."/>
        </authorList>
    </citation>
    <scope>NUCLEOTIDE SEQUENCE [LARGE SCALE GENOMIC DNA]</scope>
    <source>
        <strain evidence="2">cv. 10/8</strain>
        <tissue evidence="1">Leaf</tissue>
    </source>
</reference>
<protein>
    <submittedName>
        <fullName evidence="1">Uncharacterized protein</fullName>
    </submittedName>
</protein>
<accession>A0A392UHR5</accession>
<feature type="non-terminal residue" evidence="1">
    <location>
        <position position="57"/>
    </location>
</feature>
<evidence type="ECO:0000313" key="1">
    <source>
        <dbReference type="EMBL" id="MCI73153.1"/>
    </source>
</evidence>
<organism evidence="1 2">
    <name type="scientific">Trifolium medium</name>
    <dbReference type="NCBI Taxonomy" id="97028"/>
    <lineage>
        <taxon>Eukaryota</taxon>
        <taxon>Viridiplantae</taxon>
        <taxon>Streptophyta</taxon>
        <taxon>Embryophyta</taxon>
        <taxon>Tracheophyta</taxon>
        <taxon>Spermatophyta</taxon>
        <taxon>Magnoliopsida</taxon>
        <taxon>eudicotyledons</taxon>
        <taxon>Gunneridae</taxon>
        <taxon>Pentapetalae</taxon>
        <taxon>rosids</taxon>
        <taxon>fabids</taxon>
        <taxon>Fabales</taxon>
        <taxon>Fabaceae</taxon>
        <taxon>Papilionoideae</taxon>
        <taxon>50 kb inversion clade</taxon>
        <taxon>NPAAA clade</taxon>
        <taxon>Hologalegina</taxon>
        <taxon>IRL clade</taxon>
        <taxon>Trifolieae</taxon>
        <taxon>Trifolium</taxon>
    </lineage>
</organism>
<dbReference type="AlphaFoldDB" id="A0A392UHR5"/>
<keyword evidence="2" id="KW-1185">Reference proteome</keyword>
<dbReference type="EMBL" id="LXQA010832341">
    <property type="protein sequence ID" value="MCI73153.1"/>
    <property type="molecule type" value="Genomic_DNA"/>
</dbReference>